<keyword evidence="5" id="KW-1185">Reference proteome</keyword>
<dbReference type="PANTHER" id="PTHR46403">
    <property type="entry name" value="TP53-REGULATED INHIBITOR OF APOPTOSIS 1"/>
    <property type="match status" value="1"/>
</dbReference>
<gene>
    <name evidence="4" type="ORF">L9F63_016061</name>
</gene>
<sequence length="79" mass="9208">MNSIGENCNELKKQYDNCFLTWFSERFLKGDTNDEMCAPFFKVYQQCVKRAMKDHQIDLKEVEQDVLGSAEQTPPPKNS</sequence>
<evidence type="ECO:0000256" key="1">
    <source>
        <dbReference type="ARBA" id="ARBA00006196"/>
    </source>
</evidence>
<dbReference type="PROSITE" id="PS51808">
    <property type="entry name" value="CHCH"/>
    <property type="match status" value="1"/>
</dbReference>
<reference evidence="4" key="2">
    <citation type="submission" date="2023-05" db="EMBL/GenBank/DDBJ databases">
        <authorList>
            <person name="Fouks B."/>
        </authorList>
    </citation>
    <scope>NUCLEOTIDE SEQUENCE</scope>
    <source>
        <strain evidence="4">Stay&amp;Tobe</strain>
        <tissue evidence="4">Testes</tissue>
    </source>
</reference>
<evidence type="ECO:0000313" key="4">
    <source>
        <dbReference type="EMBL" id="KAJ9590904.1"/>
    </source>
</evidence>
<dbReference type="Proteomes" id="UP001233999">
    <property type="component" value="Unassembled WGS sequence"/>
</dbReference>
<name>A0AAD8A1R1_DIPPU</name>
<dbReference type="GO" id="GO:0005829">
    <property type="term" value="C:cytosol"/>
    <property type="evidence" value="ECO:0007669"/>
    <property type="project" value="TreeGrafter"/>
</dbReference>
<dbReference type="AlphaFoldDB" id="A0AAD8A1R1"/>
<evidence type="ECO:0000256" key="2">
    <source>
        <dbReference type="ARBA" id="ARBA00023157"/>
    </source>
</evidence>
<comment type="similarity">
    <text evidence="1">Belongs to the TRIAP1/MDM35 family.</text>
</comment>
<dbReference type="InterPro" id="IPR007918">
    <property type="entry name" value="MDM35_apoptosis"/>
</dbReference>
<dbReference type="EMBL" id="JASPKZ010004181">
    <property type="protein sequence ID" value="KAJ9590904.1"/>
    <property type="molecule type" value="Genomic_DNA"/>
</dbReference>
<dbReference type="GO" id="GO:1990050">
    <property type="term" value="F:phosphatidic acid transfer activity"/>
    <property type="evidence" value="ECO:0007669"/>
    <property type="project" value="TreeGrafter"/>
</dbReference>
<dbReference type="Pfam" id="PF05254">
    <property type="entry name" value="UPF0203"/>
    <property type="match status" value="1"/>
</dbReference>
<evidence type="ECO:0008006" key="6">
    <source>
        <dbReference type="Google" id="ProtNLM"/>
    </source>
</evidence>
<organism evidence="4 5">
    <name type="scientific">Diploptera punctata</name>
    <name type="common">Pacific beetle cockroach</name>
    <dbReference type="NCBI Taxonomy" id="6984"/>
    <lineage>
        <taxon>Eukaryota</taxon>
        <taxon>Metazoa</taxon>
        <taxon>Ecdysozoa</taxon>
        <taxon>Arthropoda</taxon>
        <taxon>Hexapoda</taxon>
        <taxon>Insecta</taxon>
        <taxon>Pterygota</taxon>
        <taxon>Neoptera</taxon>
        <taxon>Polyneoptera</taxon>
        <taxon>Dictyoptera</taxon>
        <taxon>Blattodea</taxon>
        <taxon>Blaberoidea</taxon>
        <taxon>Blaberidae</taxon>
        <taxon>Diplopterinae</taxon>
        <taxon>Diploptera</taxon>
    </lineage>
</organism>
<evidence type="ECO:0000313" key="5">
    <source>
        <dbReference type="Proteomes" id="UP001233999"/>
    </source>
</evidence>
<comment type="catalytic activity">
    <reaction evidence="3">
        <text>a 1,2-diacyl-sn-glycero-3-phosphate(in) = a 1,2-diacyl-sn-glycero-3-phosphate(out)</text>
        <dbReference type="Rhea" id="RHEA:36435"/>
        <dbReference type="ChEBI" id="CHEBI:58608"/>
    </reaction>
</comment>
<evidence type="ECO:0000256" key="3">
    <source>
        <dbReference type="ARBA" id="ARBA00023706"/>
    </source>
</evidence>
<comment type="caution">
    <text evidence="4">The sequence shown here is derived from an EMBL/GenBank/DDBJ whole genome shotgun (WGS) entry which is preliminary data.</text>
</comment>
<dbReference type="PANTHER" id="PTHR46403:SF1">
    <property type="entry name" value="TP53-REGULATED INHIBITOR OF APOPTOSIS 1"/>
    <property type="match status" value="1"/>
</dbReference>
<proteinExistence type="inferred from homology"/>
<dbReference type="GO" id="GO:0005634">
    <property type="term" value="C:nucleus"/>
    <property type="evidence" value="ECO:0007669"/>
    <property type="project" value="TreeGrafter"/>
</dbReference>
<accession>A0AAD8A1R1</accession>
<reference evidence="4" key="1">
    <citation type="journal article" date="2023" name="IScience">
        <title>Live-bearing cockroach genome reveals convergent evolutionary mechanisms linked to viviparity in insects and beyond.</title>
        <authorList>
            <person name="Fouks B."/>
            <person name="Harrison M.C."/>
            <person name="Mikhailova A.A."/>
            <person name="Marchal E."/>
            <person name="English S."/>
            <person name="Carruthers M."/>
            <person name="Jennings E.C."/>
            <person name="Chiamaka E.L."/>
            <person name="Frigard R.A."/>
            <person name="Pippel M."/>
            <person name="Attardo G.M."/>
            <person name="Benoit J.B."/>
            <person name="Bornberg-Bauer E."/>
            <person name="Tobe S.S."/>
        </authorList>
    </citation>
    <scope>NUCLEOTIDE SEQUENCE</scope>
    <source>
        <strain evidence="4">Stay&amp;Tobe</strain>
    </source>
</reference>
<keyword evidence="2" id="KW-1015">Disulfide bond</keyword>
<dbReference type="GO" id="GO:0045332">
    <property type="term" value="P:phospholipid translocation"/>
    <property type="evidence" value="ECO:0007669"/>
    <property type="project" value="TreeGrafter"/>
</dbReference>
<dbReference type="GO" id="GO:0005758">
    <property type="term" value="C:mitochondrial intermembrane space"/>
    <property type="evidence" value="ECO:0007669"/>
    <property type="project" value="TreeGrafter"/>
</dbReference>
<protein>
    <recommendedName>
        <fullName evidence="6">TP53-regulated inhibitor of apoptosis 1</fullName>
    </recommendedName>
</protein>